<keyword evidence="1" id="KW-0472">Membrane</keyword>
<feature type="domain" description="Acyltransferase 3" evidence="2">
    <location>
        <begin position="6"/>
        <end position="321"/>
    </location>
</feature>
<evidence type="ECO:0000259" key="2">
    <source>
        <dbReference type="Pfam" id="PF01757"/>
    </source>
</evidence>
<name>A0A1W1BXD0_9ZZZZ</name>
<evidence type="ECO:0000256" key="1">
    <source>
        <dbReference type="SAM" id="Phobius"/>
    </source>
</evidence>
<feature type="transmembrane region" description="Helical" evidence="1">
    <location>
        <begin position="306"/>
        <end position="326"/>
    </location>
</feature>
<protein>
    <submittedName>
        <fullName evidence="3">Acetyltransferase</fullName>
    </submittedName>
</protein>
<dbReference type="AlphaFoldDB" id="A0A1W1BXD0"/>
<feature type="transmembrane region" description="Helical" evidence="1">
    <location>
        <begin position="252"/>
        <end position="270"/>
    </location>
</feature>
<feature type="transmembrane region" description="Helical" evidence="1">
    <location>
        <begin position="39"/>
        <end position="59"/>
    </location>
</feature>
<feature type="transmembrane region" description="Helical" evidence="1">
    <location>
        <begin position="109"/>
        <end position="131"/>
    </location>
</feature>
<evidence type="ECO:0000313" key="3">
    <source>
        <dbReference type="EMBL" id="SFV58127.1"/>
    </source>
</evidence>
<dbReference type="GO" id="GO:0000271">
    <property type="term" value="P:polysaccharide biosynthetic process"/>
    <property type="evidence" value="ECO:0007669"/>
    <property type="project" value="TreeGrafter"/>
</dbReference>
<dbReference type="PANTHER" id="PTHR23028:SF53">
    <property type="entry name" value="ACYL_TRANSF_3 DOMAIN-CONTAINING PROTEIN"/>
    <property type="match status" value="1"/>
</dbReference>
<dbReference type="InterPro" id="IPR050879">
    <property type="entry name" value="Acyltransferase_3"/>
</dbReference>
<reference evidence="3" key="1">
    <citation type="submission" date="2016-10" db="EMBL/GenBank/DDBJ databases">
        <authorList>
            <person name="de Groot N.N."/>
        </authorList>
    </citation>
    <scope>NUCLEOTIDE SEQUENCE</scope>
</reference>
<feature type="transmembrane region" description="Helical" evidence="1">
    <location>
        <begin position="79"/>
        <end position="97"/>
    </location>
</feature>
<accession>A0A1W1BXD0</accession>
<dbReference type="InterPro" id="IPR002656">
    <property type="entry name" value="Acyl_transf_3_dom"/>
</dbReference>
<feature type="transmembrane region" description="Helical" evidence="1">
    <location>
        <begin position="229"/>
        <end position="246"/>
    </location>
</feature>
<proteinExistence type="predicted"/>
<feature type="transmembrane region" description="Helical" evidence="1">
    <location>
        <begin position="282"/>
        <end position="300"/>
    </location>
</feature>
<organism evidence="3">
    <name type="scientific">hydrothermal vent metagenome</name>
    <dbReference type="NCBI Taxonomy" id="652676"/>
    <lineage>
        <taxon>unclassified sequences</taxon>
        <taxon>metagenomes</taxon>
        <taxon>ecological metagenomes</taxon>
    </lineage>
</organism>
<keyword evidence="1" id="KW-0812">Transmembrane</keyword>
<dbReference type="GO" id="GO:0016020">
    <property type="term" value="C:membrane"/>
    <property type="evidence" value="ECO:0007669"/>
    <property type="project" value="TreeGrafter"/>
</dbReference>
<feature type="transmembrane region" description="Helical" evidence="1">
    <location>
        <begin position="205"/>
        <end position="222"/>
    </location>
</feature>
<gene>
    <name evidence="3" type="ORF">MNB_SV-9-536</name>
</gene>
<dbReference type="EMBL" id="FPHG01000034">
    <property type="protein sequence ID" value="SFV58127.1"/>
    <property type="molecule type" value="Genomic_DNA"/>
</dbReference>
<feature type="transmembrane region" description="Helical" evidence="1">
    <location>
        <begin position="170"/>
        <end position="190"/>
    </location>
</feature>
<feature type="transmembrane region" description="Helical" evidence="1">
    <location>
        <begin position="143"/>
        <end position="163"/>
    </location>
</feature>
<sequence length="339" mass="39925">MNRKYNNFDLLRLILSIIVVIVHTAELSQIEAMARFSRYFSSVIAVDSFFIVSGFLIFMSFDNSSSLYSFAIKRVRRIAPAYSVVILLSSLILFFVSTQSFDSYFNIEFIRYIFFNLITLNFLQPTINGLFADNHIQAINGALWTIKIEVSFYIIVPIIGYLLHKTNKLFLLTTIYTLSISYSLILFWLYQTSSLEIYLKLEKQIFGQLAFFVSGALIYYFYDTFKKRSIYLLIISIIILWVHHFIINIYFLYPIALAISIIYFATQFKYLGDFGKYGDISFGIYIWHFPIIQVFVHYHLFDNLLLGLILLIISLLTISLLSWHFIEKRFLYTTSHYRR</sequence>
<dbReference type="GO" id="GO:0016747">
    <property type="term" value="F:acyltransferase activity, transferring groups other than amino-acyl groups"/>
    <property type="evidence" value="ECO:0007669"/>
    <property type="project" value="InterPro"/>
</dbReference>
<feature type="transmembrane region" description="Helical" evidence="1">
    <location>
        <begin position="6"/>
        <end position="27"/>
    </location>
</feature>
<keyword evidence="3" id="KW-0808">Transferase</keyword>
<dbReference type="PANTHER" id="PTHR23028">
    <property type="entry name" value="ACETYLTRANSFERASE"/>
    <property type="match status" value="1"/>
</dbReference>
<keyword evidence="1" id="KW-1133">Transmembrane helix</keyword>
<dbReference type="Pfam" id="PF01757">
    <property type="entry name" value="Acyl_transf_3"/>
    <property type="match status" value="1"/>
</dbReference>